<feature type="repeat" description="ANK" evidence="13">
    <location>
        <begin position="252"/>
        <end position="284"/>
    </location>
</feature>
<keyword evidence="4" id="KW-0963">Cytoplasm</keyword>
<keyword evidence="8" id="KW-0539">Nucleus</keyword>
<evidence type="ECO:0000313" key="16">
    <source>
        <dbReference type="Proteomes" id="UP000291020"/>
    </source>
</evidence>
<dbReference type="Pfam" id="PF00023">
    <property type="entry name" value="Ank"/>
    <property type="match status" value="2"/>
</dbReference>
<feature type="repeat" description="ANK" evidence="13">
    <location>
        <begin position="219"/>
        <end position="251"/>
    </location>
</feature>
<name>A0A452IES8_9SAUR</name>
<protein>
    <recommendedName>
        <fullName evidence="11">Ankyrin repeat domain-containing protein 2</fullName>
    </recommendedName>
    <alternativeName>
        <fullName evidence="12">Skeletal muscle ankyrin repeat protein</fullName>
    </alternativeName>
</protein>
<dbReference type="PRINTS" id="PR01415">
    <property type="entry name" value="ANKYRIN"/>
</dbReference>
<dbReference type="GO" id="GO:0031674">
    <property type="term" value="C:I band"/>
    <property type="evidence" value="ECO:0007669"/>
    <property type="project" value="UniProtKB-SubCell"/>
</dbReference>
<evidence type="ECO:0000313" key="15">
    <source>
        <dbReference type="Ensembl" id="ENSGAGP00000026334.1"/>
    </source>
</evidence>
<evidence type="ECO:0000256" key="5">
    <source>
        <dbReference type="ARBA" id="ARBA00022553"/>
    </source>
</evidence>
<dbReference type="Proteomes" id="UP000291020">
    <property type="component" value="Unassembled WGS sequence"/>
</dbReference>
<dbReference type="AlphaFoldDB" id="A0A452IES8"/>
<evidence type="ECO:0000256" key="6">
    <source>
        <dbReference type="ARBA" id="ARBA00022737"/>
    </source>
</evidence>
<proteinExistence type="predicted"/>
<evidence type="ECO:0000256" key="14">
    <source>
        <dbReference type="SAM" id="MobiDB-lite"/>
    </source>
</evidence>
<keyword evidence="6" id="KW-0677">Repeat</keyword>
<dbReference type="SUPFAM" id="SSF48403">
    <property type="entry name" value="Ankyrin repeat"/>
    <property type="match status" value="1"/>
</dbReference>
<keyword evidence="7 13" id="KW-0040">ANK repeat</keyword>
<evidence type="ECO:0000256" key="7">
    <source>
        <dbReference type="ARBA" id="ARBA00023043"/>
    </source>
</evidence>
<evidence type="ECO:0000256" key="13">
    <source>
        <dbReference type="PROSITE-ProRule" id="PRU00023"/>
    </source>
</evidence>
<feature type="region of interest" description="Disordered" evidence="14">
    <location>
        <begin position="23"/>
        <end position="54"/>
    </location>
</feature>
<dbReference type="PANTHER" id="PTHR24126:SF3">
    <property type="entry name" value="ANKYRIN REPEAT DOMAIN-CONTAINING PROTEIN 2"/>
    <property type="match status" value="1"/>
</dbReference>
<feature type="repeat" description="ANK" evidence="13">
    <location>
        <begin position="186"/>
        <end position="218"/>
    </location>
</feature>
<dbReference type="InterPro" id="IPR002110">
    <property type="entry name" value="Ankyrin_rpt"/>
</dbReference>
<dbReference type="GO" id="GO:0005829">
    <property type="term" value="C:cytosol"/>
    <property type="evidence" value="ECO:0007669"/>
    <property type="project" value="UniProtKB-SubCell"/>
</dbReference>
<evidence type="ECO:0000256" key="11">
    <source>
        <dbReference type="ARBA" id="ARBA00067929"/>
    </source>
</evidence>
<reference evidence="15" key="3">
    <citation type="submission" date="2025-09" db="UniProtKB">
        <authorList>
            <consortium name="Ensembl"/>
        </authorList>
    </citation>
    <scope>IDENTIFICATION</scope>
</reference>
<keyword evidence="16" id="KW-1185">Reference proteome</keyword>
<dbReference type="Pfam" id="PF12796">
    <property type="entry name" value="Ank_2"/>
    <property type="match status" value="1"/>
</dbReference>
<dbReference type="FunFam" id="1.25.40.20:FF:000172">
    <property type="entry name" value="Ankyrin repeat domain-containing protein 2"/>
    <property type="match status" value="1"/>
</dbReference>
<dbReference type="GO" id="GO:0045662">
    <property type="term" value="P:negative regulation of myoblast differentiation"/>
    <property type="evidence" value="ECO:0007669"/>
    <property type="project" value="UniProtKB-ARBA"/>
</dbReference>
<accession>A0A452IES8</accession>
<evidence type="ECO:0000256" key="8">
    <source>
        <dbReference type="ARBA" id="ARBA00023242"/>
    </source>
</evidence>
<dbReference type="PROSITE" id="PS50297">
    <property type="entry name" value="ANK_REP_REGION"/>
    <property type="match status" value="4"/>
</dbReference>
<comment type="subunit">
    <text evidence="10">Interacts with ID3; both proteins cooperate in myoblast differentiation. Interacts with TTN/titin. Interacts (via ANK repeats) with TCAP; the interaction is direct. Interacts with TJP1 (via PDZ domains). Interacts with PML; the interaction is direct. Interacts with p53/TP53. Interacts with YBX1. Interacts with AKT2.</text>
</comment>
<feature type="repeat" description="ANK" evidence="13">
    <location>
        <begin position="153"/>
        <end position="185"/>
    </location>
</feature>
<sequence>MEEAPMEHGVKWATELIDQKLEEQERLKSQAPKMPPAVARMDTPELEDEKRRGPVHWGIEELKGQGRERKSSLDLRREIIHVGGIQYLFELRKTRRKRREEKAAPEPEPEPEPEEIVGPVEEEVFLRAAVQGKIRVIEKFLGDGGSPDTCDEFHRTALHRASLEGHMEILKRLLDHGAAVDFRDRLDCTAVHWACRGGHLDAVKLLQDRGADLNLKDKLLSTPLHVATRTGQTDIVEHLINTGVDVNSRDREGDSALHDAVRLNRYKIIKMLILYGADMMAQNLAGKTPTDLVQLWQADTRQALETQEPGETEAPA</sequence>
<dbReference type="GO" id="GO:0016605">
    <property type="term" value="C:PML body"/>
    <property type="evidence" value="ECO:0007669"/>
    <property type="project" value="UniProtKB-SubCell"/>
</dbReference>
<comment type="subcellular location">
    <subcellularLocation>
        <location evidence="3">Cytoplasm</location>
        <location evidence="3">Cytosol</location>
    </subcellularLocation>
    <subcellularLocation>
        <location evidence="2">Cytoplasm</location>
        <location evidence="2">Myofibril</location>
        <location evidence="2">Sarcomere</location>
        <location evidence="2">I band</location>
    </subcellularLocation>
    <subcellularLocation>
        <location evidence="1">Nucleus</location>
        <location evidence="1">PML body</location>
    </subcellularLocation>
</comment>
<dbReference type="Ensembl" id="ENSGAGT00000029942.1">
    <property type="protein sequence ID" value="ENSGAGP00000026334.1"/>
    <property type="gene ID" value="ENSGAGG00000019204.1"/>
</dbReference>
<evidence type="ECO:0000256" key="2">
    <source>
        <dbReference type="ARBA" id="ARBA00004355"/>
    </source>
</evidence>
<evidence type="ECO:0000256" key="10">
    <source>
        <dbReference type="ARBA" id="ARBA00065665"/>
    </source>
</evidence>
<dbReference type="FunFam" id="1.25.40.20:FF:000093">
    <property type="entry name" value="ankyrin repeat domain-containing protein 2"/>
    <property type="match status" value="1"/>
</dbReference>
<dbReference type="Gene3D" id="1.25.40.20">
    <property type="entry name" value="Ankyrin repeat-containing domain"/>
    <property type="match status" value="2"/>
</dbReference>
<dbReference type="GO" id="GO:0043422">
    <property type="term" value="F:protein kinase B binding"/>
    <property type="evidence" value="ECO:0007669"/>
    <property type="project" value="UniProtKB-ARBA"/>
</dbReference>
<dbReference type="STRING" id="38772.ENSGAGP00000026334"/>
<evidence type="ECO:0000256" key="3">
    <source>
        <dbReference type="ARBA" id="ARBA00004514"/>
    </source>
</evidence>
<evidence type="ECO:0000256" key="12">
    <source>
        <dbReference type="ARBA" id="ARBA00081941"/>
    </source>
</evidence>
<keyword evidence="5" id="KW-0597">Phosphoprotein</keyword>
<dbReference type="PANTHER" id="PTHR24126">
    <property type="entry name" value="ANKYRIN REPEAT, PH AND SEC7 DOMAIN CONTAINING PROTEIN SECG-RELATED"/>
    <property type="match status" value="1"/>
</dbReference>
<dbReference type="PROSITE" id="PS50088">
    <property type="entry name" value="ANK_REPEAT"/>
    <property type="match status" value="4"/>
</dbReference>
<evidence type="ECO:0000256" key="1">
    <source>
        <dbReference type="ARBA" id="ARBA00004322"/>
    </source>
</evidence>
<dbReference type="GO" id="GO:0061629">
    <property type="term" value="F:RNA polymerase II-specific DNA-binding transcription factor binding"/>
    <property type="evidence" value="ECO:0007669"/>
    <property type="project" value="TreeGrafter"/>
</dbReference>
<dbReference type="GO" id="GO:0006357">
    <property type="term" value="P:regulation of transcription by RNA polymerase II"/>
    <property type="evidence" value="ECO:0007669"/>
    <property type="project" value="TreeGrafter"/>
</dbReference>
<reference evidence="15" key="2">
    <citation type="submission" date="2025-08" db="UniProtKB">
        <authorList>
            <consortium name="Ensembl"/>
        </authorList>
    </citation>
    <scope>IDENTIFICATION</scope>
</reference>
<dbReference type="InterPro" id="IPR036770">
    <property type="entry name" value="Ankyrin_rpt-contain_sf"/>
</dbReference>
<dbReference type="SMART" id="SM00248">
    <property type="entry name" value="ANK"/>
    <property type="match status" value="4"/>
</dbReference>
<comment type="function">
    <text evidence="9">Functions as a negative regulator of myocyte differentiation. May interact with both sarcoplasmic structural proteins and nuclear proteins to regulate gene expression during muscle development and in response to muscle stress.</text>
</comment>
<reference evidence="16" key="1">
    <citation type="journal article" date="2017" name="PLoS ONE">
        <title>The Agassiz's desert tortoise genome provides a resource for the conservation of a threatened species.</title>
        <authorList>
            <person name="Tollis M."/>
            <person name="DeNardo D.F."/>
            <person name="Cornelius J.A."/>
            <person name="Dolby G.A."/>
            <person name="Edwards T."/>
            <person name="Henen B.T."/>
            <person name="Karl A.E."/>
            <person name="Murphy R.W."/>
            <person name="Kusumi K."/>
        </authorList>
    </citation>
    <scope>NUCLEOTIDE SEQUENCE [LARGE SCALE GENOMIC DNA]</scope>
</reference>
<evidence type="ECO:0000256" key="4">
    <source>
        <dbReference type="ARBA" id="ARBA00022490"/>
    </source>
</evidence>
<organism evidence="15 16">
    <name type="scientific">Gopherus agassizii</name>
    <name type="common">Agassiz's desert tortoise</name>
    <dbReference type="NCBI Taxonomy" id="38772"/>
    <lineage>
        <taxon>Eukaryota</taxon>
        <taxon>Metazoa</taxon>
        <taxon>Chordata</taxon>
        <taxon>Craniata</taxon>
        <taxon>Vertebrata</taxon>
        <taxon>Euteleostomi</taxon>
        <taxon>Archelosauria</taxon>
        <taxon>Testudinata</taxon>
        <taxon>Testudines</taxon>
        <taxon>Cryptodira</taxon>
        <taxon>Durocryptodira</taxon>
        <taxon>Testudinoidea</taxon>
        <taxon>Testudinidae</taxon>
        <taxon>Gopherus</taxon>
    </lineage>
</organism>
<evidence type="ECO:0000256" key="9">
    <source>
        <dbReference type="ARBA" id="ARBA00057443"/>
    </source>
</evidence>